<proteinExistence type="predicted"/>
<dbReference type="SUPFAM" id="SSF48452">
    <property type="entry name" value="TPR-like"/>
    <property type="match status" value="2"/>
</dbReference>
<dbReference type="InterPro" id="IPR011990">
    <property type="entry name" value="TPR-like_helical_dom_sf"/>
</dbReference>
<feature type="chain" id="PRO_5020759372" evidence="3">
    <location>
        <begin position="40"/>
        <end position="597"/>
    </location>
</feature>
<dbReference type="Proteomes" id="UP000293912">
    <property type="component" value="Chromosome"/>
</dbReference>
<reference evidence="4 5" key="1">
    <citation type="submission" date="2019-03" db="EMBL/GenBank/DDBJ databases">
        <authorList>
            <person name="Sebastian G."/>
            <person name="Baumann P."/>
            <person name="Ruckert C."/>
            <person name="Kalinowski J."/>
            <person name="Nebel B."/>
            <person name="Takors R."/>
            <person name="Blombach B."/>
        </authorList>
    </citation>
    <scope>NUCLEOTIDE SEQUENCE [LARGE SCALE GENOMIC DNA]</scope>
    <source>
        <strain evidence="4 5">DSM 1084</strain>
    </source>
</reference>
<dbReference type="PANTHER" id="PTHR44227">
    <property type="match status" value="1"/>
</dbReference>
<evidence type="ECO:0000256" key="1">
    <source>
        <dbReference type="ARBA" id="ARBA00022737"/>
    </source>
</evidence>
<keyword evidence="5" id="KW-1185">Reference proteome</keyword>
<name>A0A4P6WU39_HYDPS</name>
<sequence precursor="true">MNTPPDRSHHSPQRRSIRTVQQAVLCLGLLAGLPTLALAQDSPPAEPPAANSALSAPLFYQLLLGELNVSSGEPGTGYSLILDAARKQNDPDLFRRAVEIALQARSGDAALAAARAWSQAIPVSPEADRFELEILLALNRVGETGPVLRRLLDQAPAASRNDAINGIPRIYGRVADKAAALQVVREALAPVIKQGPHAAAAWTTIGAMELGNNQPTQALTSARNGHAADQSSPFPALLALDLMERGQTAAEAVVRGQLKASPPVAGSPAPVALGYARILFDLQRHAEARNLLENLTRIQPETMEPWLLLAALQVQDKRLPAATQSLQTYMGLARQSGDERAARGLTQAYLLMAQIAEQQKDFQAANAWLDRIENADDIMAAQMRRASLLAHQGQMDRARTLLRNHPERRPEDARLKFVAEAQLLRDFKQWEQAYELYGEAVIRFPKDSDLIYDQAMMAEKLNRIDDMERLFRQVIELKPDHHHAYNALGYSLADRGLRLTEARQLIEKAVSMAPDDAYIQDSLGWVEFRDGNIARALQILQAAFDKRPDAEIAAHLGEVLWVSGDRDKAMKIWREGLLLASDNETLQNTLQRLRVKP</sequence>
<keyword evidence="2" id="KW-0802">TPR repeat</keyword>
<dbReference type="InterPro" id="IPR052346">
    <property type="entry name" value="O-mannosyl-transferase_TMTC"/>
</dbReference>
<dbReference type="SMART" id="SM00028">
    <property type="entry name" value="TPR"/>
    <property type="match status" value="7"/>
</dbReference>
<dbReference type="Gene3D" id="1.25.40.10">
    <property type="entry name" value="Tetratricopeptide repeat domain"/>
    <property type="match status" value="2"/>
</dbReference>
<accession>A0A4P6WU39</accession>
<dbReference type="AlphaFoldDB" id="A0A4P6WU39"/>
<dbReference type="Pfam" id="PF13432">
    <property type="entry name" value="TPR_16"/>
    <property type="match status" value="3"/>
</dbReference>
<evidence type="ECO:0000256" key="3">
    <source>
        <dbReference type="SAM" id="SignalP"/>
    </source>
</evidence>
<dbReference type="KEGG" id="hpse:HPF_06580"/>
<protein>
    <submittedName>
        <fullName evidence="4">Tetratricopeptide repeat protein</fullName>
    </submittedName>
</protein>
<organism evidence="4 5">
    <name type="scientific">Hydrogenophaga pseudoflava</name>
    <name type="common">Pseudomonas carboxydoflava</name>
    <dbReference type="NCBI Taxonomy" id="47421"/>
    <lineage>
        <taxon>Bacteria</taxon>
        <taxon>Pseudomonadati</taxon>
        <taxon>Pseudomonadota</taxon>
        <taxon>Betaproteobacteria</taxon>
        <taxon>Burkholderiales</taxon>
        <taxon>Comamonadaceae</taxon>
        <taxon>Hydrogenophaga</taxon>
    </lineage>
</organism>
<evidence type="ECO:0000256" key="2">
    <source>
        <dbReference type="ARBA" id="ARBA00022803"/>
    </source>
</evidence>
<feature type="signal peptide" evidence="3">
    <location>
        <begin position="1"/>
        <end position="39"/>
    </location>
</feature>
<keyword evidence="1" id="KW-0677">Repeat</keyword>
<keyword evidence="3" id="KW-0732">Signal</keyword>
<gene>
    <name evidence="4" type="ORF">HPF_06580</name>
</gene>
<evidence type="ECO:0000313" key="5">
    <source>
        <dbReference type="Proteomes" id="UP000293912"/>
    </source>
</evidence>
<dbReference type="InterPro" id="IPR019734">
    <property type="entry name" value="TPR_rpt"/>
</dbReference>
<dbReference type="PANTHER" id="PTHR44227:SF3">
    <property type="entry name" value="PROTEIN O-MANNOSYL-TRANSFERASE TMTC4"/>
    <property type="match status" value="1"/>
</dbReference>
<dbReference type="EMBL" id="CP037867">
    <property type="protein sequence ID" value="QBM27342.1"/>
    <property type="molecule type" value="Genomic_DNA"/>
</dbReference>
<evidence type="ECO:0000313" key="4">
    <source>
        <dbReference type="EMBL" id="QBM27342.1"/>
    </source>
</evidence>